<dbReference type="RefSeq" id="WP_231612376.1">
    <property type="nucleotide sequence ID" value="NZ_SJPT01000005.1"/>
</dbReference>
<dbReference type="EMBL" id="SJPT01000005">
    <property type="protein sequence ID" value="TWU22256.1"/>
    <property type="molecule type" value="Genomic_DNA"/>
</dbReference>
<name>A0A5C6CG86_9BACT</name>
<dbReference type="PROSITE" id="PS51257">
    <property type="entry name" value="PROKAR_LIPOPROTEIN"/>
    <property type="match status" value="1"/>
</dbReference>
<organism evidence="1 2">
    <name type="scientific">Novipirellula galeiformis</name>
    <dbReference type="NCBI Taxonomy" id="2528004"/>
    <lineage>
        <taxon>Bacteria</taxon>
        <taxon>Pseudomonadati</taxon>
        <taxon>Planctomycetota</taxon>
        <taxon>Planctomycetia</taxon>
        <taxon>Pirellulales</taxon>
        <taxon>Pirellulaceae</taxon>
        <taxon>Novipirellula</taxon>
    </lineage>
</organism>
<keyword evidence="2" id="KW-1185">Reference proteome</keyword>
<evidence type="ECO:0000313" key="1">
    <source>
        <dbReference type="EMBL" id="TWU22256.1"/>
    </source>
</evidence>
<comment type="caution">
    <text evidence="1">The sequence shown here is derived from an EMBL/GenBank/DDBJ whole genome shotgun (WGS) entry which is preliminary data.</text>
</comment>
<gene>
    <name evidence="1" type="ORF">Pla52o_33120</name>
</gene>
<accession>A0A5C6CG86</accession>
<proteinExistence type="predicted"/>
<sequence>MNVTNRHRIDFDFPYVRWCTMMAIGLFGCVVSRAQDASFESAPIHYLSAPVHDPVAELAAKVDAGDVSLKYDPKHGYLKSVLEALEVPVSSQTLVFSKTSLQLRRITPRRPRALYFNDNVYVGWCQRGDVIEFAATDAKQGAMFYTLSQSPDETPKFVRDRGQCLTCHASSRTQNVPGYLVRSVFADPAGHPILGSGTYTTDHTSPFEERWGGWYVTGTHGEMRHMGNQTYQPEDQQDDLERGANRESLDGIVSTTPYLSPHSDLVALMVLEHQTQMHNAIAAANYETRQATHQSYQMNEFLGREPDFLSESAQRRIAASVDRVVKHLLMCDEFQLTSPVSGTSGFAEEFSGGGIRDSKGRSLRELELNTRLFRYPCSYLIYSDAFDGLPVEVRSRIITRLTAILKNEVDDPEFAHLTPPLRSELLEILCETKPGFAENKEHASSL</sequence>
<dbReference type="Proteomes" id="UP000316304">
    <property type="component" value="Unassembled WGS sequence"/>
</dbReference>
<evidence type="ECO:0000313" key="2">
    <source>
        <dbReference type="Proteomes" id="UP000316304"/>
    </source>
</evidence>
<protein>
    <recommendedName>
        <fullName evidence="3">Cytochrome c domain-containing protein</fullName>
    </recommendedName>
</protein>
<evidence type="ECO:0008006" key="3">
    <source>
        <dbReference type="Google" id="ProtNLM"/>
    </source>
</evidence>
<dbReference type="AlphaFoldDB" id="A0A5C6CG86"/>
<reference evidence="1 2" key="1">
    <citation type="submission" date="2019-02" db="EMBL/GenBank/DDBJ databases">
        <title>Deep-cultivation of Planctomycetes and their phenomic and genomic characterization uncovers novel biology.</title>
        <authorList>
            <person name="Wiegand S."/>
            <person name="Jogler M."/>
            <person name="Boedeker C."/>
            <person name="Pinto D."/>
            <person name="Vollmers J."/>
            <person name="Rivas-Marin E."/>
            <person name="Kohn T."/>
            <person name="Peeters S.H."/>
            <person name="Heuer A."/>
            <person name="Rast P."/>
            <person name="Oberbeckmann S."/>
            <person name="Bunk B."/>
            <person name="Jeske O."/>
            <person name="Meyerdierks A."/>
            <person name="Storesund J.E."/>
            <person name="Kallscheuer N."/>
            <person name="Luecker S."/>
            <person name="Lage O.M."/>
            <person name="Pohl T."/>
            <person name="Merkel B.J."/>
            <person name="Hornburger P."/>
            <person name="Mueller R.-W."/>
            <person name="Bruemmer F."/>
            <person name="Labrenz M."/>
            <person name="Spormann A.M."/>
            <person name="Op Den Camp H."/>
            <person name="Overmann J."/>
            <person name="Amann R."/>
            <person name="Jetten M.S.M."/>
            <person name="Mascher T."/>
            <person name="Medema M.H."/>
            <person name="Devos D.P."/>
            <person name="Kaster A.-K."/>
            <person name="Ovreas L."/>
            <person name="Rohde M."/>
            <person name="Galperin M.Y."/>
            <person name="Jogler C."/>
        </authorList>
    </citation>
    <scope>NUCLEOTIDE SEQUENCE [LARGE SCALE GENOMIC DNA]</scope>
    <source>
        <strain evidence="1 2">Pla52o</strain>
    </source>
</reference>